<accession>A0A1N6IFJ5</accession>
<dbReference type="UniPathway" id="UPA00035">
    <property type="reaction ID" value="UER00042"/>
</dbReference>
<dbReference type="Gene3D" id="3.20.20.70">
    <property type="entry name" value="Aldolase class I"/>
    <property type="match status" value="1"/>
</dbReference>
<evidence type="ECO:0000256" key="10">
    <source>
        <dbReference type="HAMAP-Rule" id="MF_00135"/>
    </source>
</evidence>
<dbReference type="GO" id="GO:0000162">
    <property type="term" value="P:L-tryptophan biosynthetic process"/>
    <property type="evidence" value="ECO:0007669"/>
    <property type="project" value="UniProtKB-UniRule"/>
</dbReference>
<reference evidence="12 13" key="1">
    <citation type="submission" date="2016-12" db="EMBL/GenBank/DDBJ databases">
        <authorList>
            <person name="Song W.-J."/>
            <person name="Kurnit D.M."/>
        </authorList>
    </citation>
    <scope>NUCLEOTIDE SEQUENCE [LARGE SCALE GENOMIC DNA]</scope>
    <source>
        <strain evidence="12 13">ATCC 49181</strain>
    </source>
</reference>
<dbReference type="NCBIfam" id="NF002299">
    <property type="entry name" value="PRK01222.1-6"/>
    <property type="match status" value="1"/>
</dbReference>
<dbReference type="AlphaFoldDB" id="A0A1N6IFJ5"/>
<dbReference type="PANTHER" id="PTHR42894">
    <property type="entry name" value="N-(5'-PHOSPHORIBOSYL)ANTHRANILATE ISOMERASE"/>
    <property type="match status" value="1"/>
</dbReference>
<evidence type="ECO:0000256" key="5">
    <source>
        <dbReference type="ARBA" id="ARBA00022272"/>
    </source>
</evidence>
<evidence type="ECO:0000313" key="13">
    <source>
        <dbReference type="Proteomes" id="UP000185062"/>
    </source>
</evidence>
<keyword evidence="13" id="KW-1185">Reference proteome</keyword>
<evidence type="ECO:0000256" key="9">
    <source>
        <dbReference type="ARBA" id="ARBA00023235"/>
    </source>
</evidence>
<dbReference type="Pfam" id="PF00697">
    <property type="entry name" value="PRAI"/>
    <property type="match status" value="1"/>
</dbReference>
<dbReference type="Proteomes" id="UP000185062">
    <property type="component" value="Unassembled WGS sequence"/>
</dbReference>
<dbReference type="GO" id="GO:0004640">
    <property type="term" value="F:phosphoribosylanthranilate isomerase activity"/>
    <property type="evidence" value="ECO:0007669"/>
    <property type="project" value="UniProtKB-UniRule"/>
</dbReference>
<keyword evidence="6 10" id="KW-0028">Amino-acid biosynthesis</keyword>
<dbReference type="EC" id="5.3.1.24" evidence="4 10"/>
<evidence type="ECO:0000256" key="7">
    <source>
        <dbReference type="ARBA" id="ARBA00022822"/>
    </source>
</evidence>
<name>A0A1N6IFJ5_9PROT</name>
<keyword evidence="9 10" id="KW-0413">Isomerase</keyword>
<evidence type="ECO:0000256" key="4">
    <source>
        <dbReference type="ARBA" id="ARBA00012572"/>
    </source>
</evidence>
<evidence type="ECO:0000256" key="6">
    <source>
        <dbReference type="ARBA" id="ARBA00022605"/>
    </source>
</evidence>
<evidence type="ECO:0000313" key="12">
    <source>
        <dbReference type="EMBL" id="SIO30806.1"/>
    </source>
</evidence>
<proteinExistence type="inferred from homology"/>
<protein>
    <recommendedName>
        <fullName evidence="5 10">N-(5'-phosphoribosyl)anthranilate isomerase</fullName>
        <shortName evidence="10">PRAI</shortName>
        <ecNumber evidence="4 10">5.3.1.24</ecNumber>
    </recommendedName>
</protein>
<evidence type="ECO:0000259" key="11">
    <source>
        <dbReference type="Pfam" id="PF00697"/>
    </source>
</evidence>
<feature type="domain" description="N-(5'phosphoribosyl) anthranilate isomerase (PRAI)" evidence="11">
    <location>
        <begin position="7"/>
        <end position="202"/>
    </location>
</feature>
<dbReference type="NCBIfam" id="NF002298">
    <property type="entry name" value="PRK01222.1-4"/>
    <property type="match status" value="1"/>
</dbReference>
<dbReference type="InterPro" id="IPR044643">
    <property type="entry name" value="TrpF_fam"/>
</dbReference>
<dbReference type="InterPro" id="IPR001240">
    <property type="entry name" value="PRAI_dom"/>
</dbReference>
<comment type="similarity">
    <text evidence="3 10">Belongs to the TrpF family.</text>
</comment>
<evidence type="ECO:0000256" key="3">
    <source>
        <dbReference type="ARBA" id="ARBA00007571"/>
    </source>
</evidence>
<dbReference type="CDD" id="cd00405">
    <property type="entry name" value="PRAI"/>
    <property type="match status" value="1"/>
</dbReference>
<comment type="catalytic activity">
    <reaction evidence="1 10">
        <text>N-(5-phospho-beta-D-ribosyl)anthranilate = 1-(2-carboxyphenylamino)-1-deoxy-D-ribulose 5-phosphate</text>
        <dbReference type="Rhea" id="RHEA:21540"/>
        <dbReference type="ChEBI" id="CHEBI:18277"/>
        <dbReference type="ChEBI" id="CHEBI:58613"/>
        <dbReference type="EC" id="5.3.1.24"/>
    </reaction>
</comment>
<keyword evidence="8 10" id="KW-0057">Aromatic amino acid biosynthesis</keyword>
<comment type="pathway">
    <text evidence="2 10">Amino-acid biosynthesis; L-tryptophan biosynthesis; L-tryptophan from chorismate: step 3/5.</text>
</comment>
<keyword evidence="7 10" id="KW-0822">Tryptophan biosynthesis</keyword>
<evidence type="ECO:0000256" key="1">
    <source>
        <dbReference type="ARBA" id="ARBA00001164"/>
    </source>
</evidence>
<dbReference type="InterPro" id="IPR011060">
    <property type="entry name" value="RibuloseP-bd_barrel"/>
</dbReference>
<dbReference type="eggNOG" id="COG0135">
    <property type="taxonomic scope" value="Bacteria"/>
</dbReference>
<dbReference type="InterPro" id="IPR013785">
    <property type="entry name" value="Aldolase_TIM"/>
</dbReference>
<evidence type="ECO:0000256" key="8">
    <source>
        <dbReference type="ARBA" id="ARBA00023141"/>
    </source>
</evidence>
<dbReference type="HAMAP" id="MF_00135">
    <property type="entry name" value="PRAI"/>
    <property type="match status" value="1"/>
</dbReference>
<dbReference type="FunFam" id="3.20.20.70:FF:000075">
    <property type="entry name" value="Tryptophan biosynthesis protein TRP1"/>
    <property type="match status" value="1"/>
</dbReference>
<organism evidence="12 13">
    <name type="scientific">Nitrosomonas cryotolerans ATCC 49181</name>
    <dbReference type="NCBI Taxonomy" id="1131553"/>
    <lineage>
        <taxon>Bacteria</taxon>
        <taxon>Pseudomonadati</taxon>
        <taxon>Pseudomonadota</taxon>
        <taxon>Betaproteobacteria</taxon>
        <taxon>Nitrosomonadales</taxon>
        <taxon>Nitrosomonadaceae</taxon>
        <taxon>Nitrosomonas</taxon>
    </lineage>
</organism>
<dbReference type="PANTHER" id="PTHR42894:SF1">
    <property type="entry name" value="N-(5'-PHOSPHORIBOSYL)ANTHRANILATE ISOMERASE"/>
    <property type="match status" value="1"/>
</dbReference>
<dbReference type="EMBL" id="FSRO01000001">
    <property type="protein sequence ID" value="SIO30806.1"/>
    <property type="molecule type" value="Genomic_DNA"/>
</dbReference>
<evidence type="ECO:0000256" key="2">
    <source>
        <dbReference type="ARBA" id="ARBA00004664"/>
    </source>
</evidence>
<sequence>MVMPVHVKICGITRVEDALSAARLGADAIGFVFWPKSTRAVLPDIAGQITEKLPAFVSTVGVYVNPTRNWVEETATRAGLTLLQFHGDESPEFCNQFSLPYIKAIRVRSGIDLLQYAARYSNSKGLLLDTYSVNMPGGTGHVFDWDLIPQDLPLPFILSGGLHSGNVALAIKQTRPWAVDVSSGVEAVKGIKDETKISAFMQGVRNSECL</sequence>
<dbReference type="SUPFAM" id="SSF51366">
    <property type="entry name" value="Ribulose-phoshate binding barrel"/>
    <property type="match status" value="1"/>
</dbReference>
<gene>
    <name evidence="10" type="primary">trpF</name>
    <name evidence="12" type="ORF">SAMN02743940_1774</name>
</gene>
<dbReference type="STRING" id="44575.SAMN05216419_102118"/>